<dbReference type="InterPro" id="IPR029058">
    <property type="entry name" value="AB_hydrolase_fold"/>
</dbReference>
<dbReference type="InterPro" id="IPR019826">
    <property type="entry name" value="Carboxylesterase_B_AS"/>
</dbReference>
<dbReference type="Gene3D" id="3.40.50.1820">
    <property type="entry name" value="alpha/beta hydrolase"/>
    <property type="match status" value="1"/>
</dbReference>
<dbReference type="InterPro" id="IPR050300">
    <property type="entry name" value="GDXG_lipolytic_enzyme"/>
</dbReference>
<gene>
    <name evidence="3" type="ORF">A5771_01885</name>
</gene>
<dbReference type="PROSITE" id="PS00122">
    <property type="entry name" value="CARBOXYLESTERASE_B_1"/>
    <property type="match status" value="1"/>
</dbReference>
<dbReference type="EMBL" id="LZIN01000018">
    <property type="protein sequence ID" value="OBG09172.1"/>
    <property type="molecule type" value="Genomic_DNA"/>
</dbReference>
<dbReference type="Proteomes" id="UP000093985">
    <property type="component" value="Unassembled WGS sequence"/>
</dbReference>
<feature type="domain" description="BD-FAE-like" evidence="2">
    <location>
        <begin position="127"/>
        <end position="310"/>
    </location>
</feature>
<sequence>MAVSDSLTSVPAIGKHLAPIGALTAAGMWIGGRAPGIASAALKTMFPGSRAISDEQRTPSVAELCGQALHGIVPTERLNIDWPPSQRLAPMLSYLRDRRRHLYRARVSYGDAPEQVLDIWRRRDLPTTPAPTLVFVPGGGWVHGRRALQGNALLSHLAERGWVCLSIDYRVAPRHPWPQHLNDVRAAVAWARANADGFGGDAAFLAIAGASAGGHLAAVAGLTADDPVAAVVGIYGRYDWEDRSTPERKRFMSFIERVVVKKSYDGNRELFRSASPIALAGPHAPAFLVVHGTADTIIPVAQAVAFADRLRATSRAAVGYLELPGAHHGFDMTDGTRTPLVVTAIGLFLDEVYRSQTLRSGTDVENTVRRQS</sequence>
<evidence type="ECO:0000256" key="1">
    <source>
        <dbReference type="ARBA" id="ARBA00022801"/>
    </source>
</evidence>
<dbReference type="InterPro" id="IPR049492">
    <property type="entry name" value="BD-FAE-like_dom"/>
</dbReference>
<evidence type="ECO:0000313" key="4">
    <source>
        <dbReference type="Proteomes" id="UP000093985"/>
    </source>
</evidence>
<dbReference type="GO" id="GO:0016787">
    <property type="term" value="F:hydrolase activity"/>
    <property type="evidence" value="ECO:0007669"/>
    <property type="project" value="UniProtKB-KW"/>
</dbReference>
<name>A0A1A2EVQ8_MYCSD</name>
<dbReference type="AlphaFoldDB" id="A0A1A2EVQ8"/>
<reference evidence="4" key="1">
    <citation type="submission" date="2016-06" db="EMBL/GenBank/DDBJ databases">
        <authorList>
            <person name="Sutton G."/>
            <person name="Brinkac L."/>
            <person name="Sanka R."/>
            <person name="Adams M."/>
            <person name="Lau E."/>
            <person name="Mehaffy C."/>
            <person name="Tameris M."/>
            <person name="Hatherill M."/>
            <person name="Hanekom W."/>
            <person name="Mahomed H."/>
            <person name="Mcshane H."/>
        </authorList>
    </citation>
    <scope>NUCLEOTIDE SEQUENCE [LARGE SCALE GENOMIC DNA]</scope>
    <source>
        <strain evidence="4">852014-51077_SCH5608930-a</strain>
    </source>
</reference>
<dbReference type="PANTHER" id="PTHR48081:SF33">
    <property type="entry name" value="KYNURENINE FORMAMIDASE"/>
    <property type="match status" value="1"/>
</dbReference>
<evidence type="ECO:0000313" key="3">
    <source>
        <dbReference type="EMBL" id="OBG09172.1"/>
    </source>
</evidence>
<organism evidence="3 4">
    <name type="scientific">Mycolicibacter sinensis (strain JDM601)</name>
    <name type="common">Mycobacterium sinense</name>
    <dbReference type="NCBI Taxonomy" id="875328"/>
    <lineage>
        <taxon>Bacteria</taxon>
        <taxon>Bacillati</taxon>
        <taxon>Actinomycetota</taxon>
        <taxon>Actinomycetes</taxon>
        <taxon>Mycobacteriales</taxon>
        <taxon>Mycobacteriaceae</taxon>
        <taxon>Mycolicibacter</taxon>
    </lineage>
</organism>
<dbReference type="PANTHER" id="PTHR48081">
    <property type="entry name" value="AB HYDROLASE SUPERFAMILY PROTEIN C4A8.06C"/>
    <property type="match status" value="1"/>
</dbReference>
<accession>A0A1A2EVQ8</accession>
<keyword evidence="1" id="KW-0378">Hydrolase</keyword>
<comment type="caution">
    <text evidence="3">The sequence shown here is derived from an EMBL/GenBank/DDBJ whole genome shotgun (WGS) entry which is preliminary data.</text>
</comment>
<dbReference type="Pfam" id="PF20434">
    <property type="entry name" value="BD-FAE"/>
    <property type="match status" value="1"/>
</dbReference>
<protein>
    <submittedName>
        <fullName evidence="3">Esterase</fullName>
    </submittedName>
</protein>
<proteinExistence type="predicted"/>
<dbReference type="SUPFAM" id="SSF53474">
    <property type="entry name" value="alpha/beta-Hydrolases"/>
    <property type="match status" value="1"/>
</dbReference>
<evidence type="ECO:0000259" key="2">
    <source>
        <dbReference type="Pfam" id="PF20434"/>
    </source>
</evidence>